<gene>
    <name evidence="1" type="ORF">AAF712_013894</name>
</gene>
<protein>
    <submittedName>
        <fullName evidence="1">Uncharacterized protein</fullName>
    </submittedName>
</protein>
<reference evidence="1 2" key="1">
    <citation type="submission" date="2024-05" db="EMBL/GenBank/DDBJ databases">
        <title>A draft genome resource for the thread blight pathogen Marasmius tenuissimus strain MS-2.</title>
        <authorList>
            <person name="Yulfo-Soto G.E."/>
            <person name="Baruah I.K."/>
            <person name="Amoako-Attah I."/>
            <person name="Bukari Y."/>
            <person name="Meinhardt L.W."/>
            <person name="Bailey B.A."/>
            <person name="Cohen S.P."/>
        </authorList>
    </citation>
    <scope>NUCLEOTIDE SEQUENCE [LARGE SCALE GENOMIC DNA]</scope>
    <source>
        <strain evidence="1 2">MS-2</strain>
    </source>
</reference>
<proteinExistence type="predicted"/>
<dbReference type="EMBL" id="JBBXMP010000231">
    <property type="protein sequence ID" value="KAL0059346.1"/>
    <property type="molecule type" value="Genomic_DNA"/>
</dbReference>
<dbReference type="Gene3D" id="3.80.10.10">
    <property type="entry name" value="Ribonuclease Inhibitor"/>
    <property type="match status" value="1"/>
</dbReference>
<comment type="caution">
    <text evidence="1">The sequence shown here is derived from an EMBL/GenBank/DDBJ whole genome shotgun (WGS) entry which is preliminary data.</text>
</comment>
<evidence type="ECO:0000313" key="1">
    <source>
        <dbReference type="EMBL" id="KAL0059346.1"/>
    </source>
</evidence>
<accession>A0ABR2ZCG7</accession>
<sequence length="393" mass="44384">MIQSSSDNSHTGLLELLFEHNQRWQYVDFHHLDGAVNLEITKNGPFELPWLQELVYIRNNSFLPTTCLFEDCMKSSTLLAKVTVRYDEYVWVPAHPWQFGMPVKHLTFQYGPDGSYEESLDVLKEFATSIETLHYESTPDATQFDYTCSADHSPFDEVPDDVVCKHVSELGVNLYNEEGIFPHLSDIFQTITLPSLKSLSLIGDCEFEGSFSGAWPHHYFDHFLARSRCSLRELTLDGLPISDVHIIGALNSMPLLESLTITELFAHNDSIEEEDIQGFKSISKDLVARLSLNRLEPGPTPSSTVILPRLNHLAFCVLGHFDADTEFVSMIKSRWYPASASSTVTPTFQHQSLKIATLHVLGRRIDESVYEPLEDLDGEGMQIVVKARGCVVI</sequence>
<name>A0ABR2ZCG7_9AGAR</name>
<dbReference type="InterPro" id="IPR032675">
    <property type="entry name" value="LRR_dom_sf"/>
</dbReference>
<organism evidence="1 2">
    <name type="scientific">Marasmius tenuissimus</name>
    <dbReference type="NCBI Taxonomy" id="585030"/>
    <lineage>
        <taxon>Eukaryota</taxon>
        <taxon>Fungi</taxon>
        <taxon>Dikarya</taxon>
        <taxon>Basidiomycota</taxon>
        <taxon>Agaricomycotina</taxon>
        <taxon>Agaricomycetes</taxon>
        <taxon>Agaricomycetidae</taxon>
        <taxon>Agaricales</taxon>
        <taxon>Marasmiineae</taxon>
        <taxon>Marasmiaceae</taxon>
        <taxon>Marasmius</taxon>
    </lineage>
</organism>
<dbReference type="Proteomes" id="UP001437256">
    <property type="component" value="Unassembled WGS sequence"/>
</dbReference>
<keyword evidence="2" id="KW-1185">Reference proteome</keyword>
<evidence type="ECO:0000313" key="2">
    <source>
        <dbReference type="Proteomes" id="UP001437256"/>
    </source>
</evidence>